<comment type="similarity">
    <text evidence="2">Belongs to the GtrA family.</text>
</comment>
<evidence type="ECO:0000313" key="9">
    <source>
        <dbReference type="Proteomes" id="UP000292886"/>
    </source>
</evidence>
<reference evidence="9" key="1">
    <citation type="submission" date="2019-03" db="EMBL/GenBank/DDBJ databases">
        <title>Weissella sp. 26KH-42 Genome sequencing.</title>
        <authorList>
            <person name="Heo J."/>
            <person name="Kim S.-J."/>
            <person name="Kim J.-S."/>
            <person name="Hong S.-B."/>
            <person name="Kwon S.-W."/>
        </authorList>
    </citation>
    <scope>NUCLEOTIDE SEQUENCE [LARGE SCALE GENOMIC DNA]</scope>
    <source>
        <strain evidence="9">26KH-42</strain>
    </source>
</reference>
<feature type="transmembrane region" description="Helical" evidence="6">
    <location>
        <begin position="41"/>
        <end position="60"/>
    </location>
</feature>
<dbReference type="GO" id="GO:0005886">
    <property type="term" value="C:plasma membrane"/>
    <property type="evidence" value="ECO:0007669"/>
    <property type="project" value="TreeGrafter"/>
</dbReference>
<dbReference type="InterPro" id="IPR051401">
    <property type="entry name" value="GtrA_CellWall_Glycosyl"/>
</dbReference>
<dbReference type="PANTHER" id="PTHR38459">
    <property type="entry name" value="PROPHAGE BACTOPRENOL-LINKED GLUCOSE TRANSLOCASE HOMOLOG"/>
    <property type="match status" value="1"/>
</dbReference>
<organism evidence="8 9">
    <name type="scientific">Periweissella cryptocerci</name>
    <dbReference type="NCBI Taxonomy" id="2506420"/>
    <lineage>
        <taxon>Bacteria</taxon>
        <taxon>Bacillati</taxon>
        <taxon>Bacillota</taxon>
        <taxon>Bacilli</taxon>
        <taxon>Lactobacillales</taxon>
        <taxon>Lactobacillaceae</taxon>
        <taxon>Periweissella</taxon>
    </lineage>
</organism>
<dbReference type="RefSeq" id="WP_133364292.1">
    <property type="nucleotide sequence ID" value="NZ_CP037940.1"/>
</dbReference>
<keyword evidence="3 6" id="KW-0812">Transmembrane</keyword>
<evidence type="ECO:0000256" key="4">
    <source>
        <dbReference type="ARBA" id="ARBA00022989"/>
    </source>
</evidence>
<dbReference type="KEGG" id="wei:EQG49_12490"/>
<evidence type="ECO:0000256" key="3">
    <source>
        <dbReference type="ARBA" id="ARBA00022692"/>
    </source>
</evidence>
<dbReference type="EMBL" id="CP037940">
    <property type="protein sequence ID" value="QBO37215.1"/>
    <property type="molecule type" value="Genomic_DNA"/>
</dbReference>
<evidence type="ECO:0000259" key="7">
    <source>
        <dbReference type="Pfam" id="PF04138"/>
    </source>
</evidence>
<keyword evidence="9" id="KW-1185">Reference proteome</keyword>
<feature type="transmembrane region" description="Helical" evidence="6">
    <location>
        <begin position="81"/>
        <end position="103"/>
    </location>
</feature>
<dbReference type="Proteomes" id="UP000292886">
    <property type="component" value="Chromosome"/>
</dbReference>
<evidence type="ECO:0000313" key="8">
    <source>
        <dbReference type="EMBL" id="QBO37215.1"/>
    </source>
</evidence>
<evidence type="ECO:0000256" key="2">
    <source>
        <dbReference type="ARBA" id="ARBA00009399"/>
    </source>
</evidence>
<dbReference type="AlphaFoldDB" id="A0A4V1AIZ4"/>
<dbReference type="OrthoDB" id="361483at2"/>
<keyword evidence="4 6" id="KW-1133">Transmembrane helix</keyword>
<comment type="subcellular location">
    <subcellularLocation>
        <location evidence="1">Membrane</location>
        <topology evidence="1">Multi-pass membrane protein</topology>
    </subcellularLocation>
</comment>
<protein>
    <submittedName>
        <fullName evidence="8">GtrA family protein</fullName>
    </submittedName>
</protein>
<keyword evidence="5 6" id="KW-0472">Membrane</keyword>
<feature type="domain" description="GtrA/DPMS transmembrane" evidence="7">
    <location>
        <begin position="18"/>
        <end position="134"/>
    </location>
</feature>
<name>A0A4V1AIZ4_9LACO</name>
<feature type="transmembrane region" description="Helical" evidence="6">
    <location>
        <begin position="115"/>
        <end position="134"/>
    </location>
</feature>
<dbReference type="InterPro" id="IPR007267">
    <property type="entry name" value="GtrA_DPMS_TM"/>
</dbReference>
<dbReference type="PANTHER" id="PTHR38459:SF5">
    <property type="entry name" value="CELL WALL TEICHOIC ACID GLYCOSYLATION PROTEIN GTCA"/>
    <property type="match status" value="1"/>
</dbReference>
<accession>A0A4V1AIZ4</accession>
<dbReference type="GO" id="GO:0000271">
    <property type="term" value="P:polysaccharide biosynthetic process"/>
    <property type="evidence" value="ECO:0007669"/>
    <property type="project" value="InterPro"/>
</dbReference>
<evidence type="ECO:0000256" key="1">
    <source>
        <dbReference type="ARBA" id="ARBA00004141"/>
    </source>
</evidence>
<proteinExistence type="inferred from homology"/>
<evidence type="ECO:0000256" key="5">
    <source>
        <dbReference type="ARBA" id="ARBA00023136"/>
    </source>
</evidence>
<feature type="transmembrane region" description="Helical" evidence="6">
    <location>
        <begin position="16"/>
        <end position="35"/>
    </location>
</feature>
<gene>
    <name evidence="8" type="ORF">EQG49_12490</name>
</gene>
<sequence length="140" mass="16418">MHNVMRNQYQQHKRQCWYLFFGGVTTMVNLISYWLLLLLDVNVQIAVIIAWIVTAVVAYITNRMWVFTSTNQGVKAVAKEIGRFFSGRIATLFVEMLIIWYGVQYLHENPLLWKIIENIVVVILNYFISQRLVFKAKSKG</sequence>
<evidence type="ECO:0000256" key="6">
    <source>
        <dbReference type="SAM" id="Phobius"/>
    </source>
</evidence>
<dbReference type="Pfam" id="PF04138">
    <property type="entry name" value="GtrA_DPMS_TM"/>
    <property type="match status" value="1"/>
</dbReference>